<evidence type="ECO:0000256" key="8">
    <source>
        <dbReference type="SAM" id="MobiDB-lite"/>
    </source>
</evidence>
<dbReference type="EMBL" id="BJZR01000006">
    <property type="protein sequence ID" value="GEO91095.1"/>
    <property type="molecule type" value="Genomic_DNA"/>
</dbReference>
<evidence type="ECO:0008006" key="12">
    <source>
        <dbReference type="Google" id="ProtNLM"/>
    </source>
</evidence>
<feature type="transmembrane region" description="Helical" evidence="9">
    <location>
        <begin position="61"/>
        <end position="81"/>
    </location>
</feature>
<feature type="transmembrane region" description="Helical" evidence="9">
    <location>
        <begin position="548"/>
        <end position="573"/>
    </location>
</feature>
<evidence type="ECO:0000256" key="2">
    <source>
        <dbReference type="ARBA" id="ARBA00022475"/>
    </source>
</evidence>
<feature type="transmembrane region" description="Helical" evidence="9">
    <location>
        <begin position="93"/>
        <end position="112"/>
    </location>
</feature>
<feature type="transmembrane region" description="Helical" evidence="9">
    <location>
        <begin position="475"/>
        <end position="494"/>
    </location>
</feature>
<name>A0ABQ0X1F8_9MICC</name>
<feature type="transmembrane region" description="Helical" evidence="9">
    <location>
        <begin position="449"/>
        <end position="469"/>
    </location>
</feature>
<accession>A0ABQ0X1F8</accession>
<evidence type="ECO:0000256" key="1">
    <source>
        <dbReference type="ARBA" id="ARBA00004651"/>
    </source>
</evidence>
<keyword evidence="6 9" id="KW-1133">Transmembrane helix</keyword>
<evidence type="ECO:0000313" key="11">
    <source>
        <dbReference type="Proteomes" id="UP000321155"/>
    </source>
</evidence>
<keyword evidence="7 9" id="KW-0472">Membrane</keyword>
<feature type="transmembrane region" description="Helical" evidence="9">
    <location>
        <begin position="515"/>
        <end position="536"/>
    </location>
</feature>
<keyword evidence="11" id="KW-1185">Reference proteome</keyword>
<dbReference type="Pfam" id="PF03023">
    <property type="entry name" value="MurJ"/>
    <property type="match status" value="1"/>
</dbReference>
<gene>
    <name evidence="10" type="ORF">KFL01_04010</name>
</gene>
<reference evidence="10 11" key="1">
    <citation type="submission" date="2019-07" db="EMBL/GenBank/DDBJ databases">
        <title>Whole genome shotgun sequence of Kocuria flava NBRC 107626.</title>
        <authorList>
            <person name="Hosoyama A."/>
            <person name="Uohara A."/>
            <person name="Ohji S."/>
            <person name="Ichikawa N."/>
        </authorList>
    </citation>
    <scope>NUCLEOTIDE SEQUENCE [LARGE SCALE GENOMIC DNA]</scope>
    <source>
        <strain evidence="10 11">NBRC 107626</strain>
    </source>
</reference>
<keyword evidence="2" id="KW-1003">Cell membrane</keyword>
<dbReference type="PANTHER" id="PTHR47019">
    <property type="entry name" value="LIPID II FLIPPASE MURJ"/>
    <property type="match status" value="1"/>
</dbReference>
<feature type="transmembrane region" description="Helical" evidence="9">
    <location>
        <begin position="410"/>
        <end position="429"/>
    </location>
</feature>
<feature type="region of interest" description="Disordered" evidence="8">
    <location>
        <begin position="1"/>
        <end position="39"/>
    </location>
</feature>
<comment type="caution">
    <text evidence="10">The sequence shown here is derived from an EMBL/GenBank/DDBJ whole genome shotgun (WGS) entry which is preliminary data.</text>
</comment>
<comment type="subcellular location">
    <subcellularLocation>
        <location evidence="1">Cell membrane</location>
        <topology evidence="1">Multi-pass membrane protein</topology>
    </subcellularLocation>
</comment>
<dbReference type="Proteomes" id="UP000321155">
    <property type="component" value="Unassembled WGS sequence"/>
</dbReference>
<evidence type="ECO:0000313" key="10">
    <source>
        <dbReference type="EMBL" id="GEO91095.1"/>
    </source>
</evidence>
<feature type="transmembrane region" description="Helical" evidence="9">
    <location>
        <begin position="338"/>
        <end position="357"/>
    </location>
</feature>
<organism evidence="10 11">
    <name type="scientific">Kocuria flava</name>
    <dbReference type="NCBI Taxonomy" id="446860"/>
    <lineage>
        <taxon>Bacteria</taxon>
        <taxon>Bacillati</taxon>
        <taxon>Actinomycetota</taxon>
        <taxon>Actinomycetes</taxon>
        <taxon>Micrococcales</taxon>
        <taxon>Micrococcaceae</taxon>
        <taxon>Kocuria</taxon>
    </lineage>
</organism>
<proteinExistence type="predicted"/>
<feature type="transmembrane region" description="Helical" evidence="9">
    <location>
        <begin position="283"/>
        <end position="304"/>
    </location>
</feature>
<dbReference type="InterPro" id="IPR004268">
    <property type="entry name" value="MurJ"/>
</dbReference>
<evidence type="ECO:0000256" key="7">
    <source>
        <dbReference type="ARBA" id="ARBA00023136"/>
    </source>
</evidence>
<feature type="transmembrane region" description="Helical" evidence="9">
    <location>
        <begin position="240"/>
        <end position="262"/>
    </location>
</feature>
<dbReference type="PANTHER" id="PTHR47019:SF1">
    <property type="entry name" value="LIPID II FLIPPASE MURJ"/>
    <property type="match status" value="1"/>
</dbReference>
<evidence type="ECO:0000256" key="3">
    <source>
        <dbReference type="ARBA" id="ARBA00022692"/>
    </source>
</evidence>
<evidence type="ECO:0000256" key="6">
    <source>
        <dbReference type="ARBA" id="ARBA00022989"/>
    </source>
</evidence>
<evidence type="ECO:0000256" key="9">
    <source>
        <dbReference type="SAM" id="Phobius"/>
    </source>
</evidence>
<dbReference type="PRINTS" id="PR01806">
    <property type="entry name" value="VIRFACTRMVIN"/>
</dbReference>
<dbReference type="InterPro" id="IPR051050">
    <property type="entry name" value="Lipid_II_flippase_MurJ/MviN"/>
</dbReference>
<feature type="transmembrane region" description="Helical" evidence="9">
    <location>
        <begin position="132"/>
        <end position="152"/>
    </location>
</feature>
<keyword evidence="3 9" id="KW-0812">Transmembrane</keyword>
<protein>
    <recommendedName>
        <fullName evidence="12">Virulence factor MviN</fullName>
    </recommendedName>
</protein>
<feature type="transmembrane region" description="Helical" evidence="9">
    <location>
        <begin position="378"/>
        <end position="398"/>
    </location>
</feature>
<keyword evidence="4" id="KW-0133">Cell shape</keyword>
<evidence type="ECO:0000256" key="5">
    <source>
        <dbReference type="ARBA" id="ARBA00022984"/>
    </source>
</evidence>
<feature type="compositionally biased region" description="Low complexity" evidence="8">
    <location>
        <begin position="10"/>
        <end position="39"/>
    </location>
</feature>
<feature type="transmembrane region" description="Helical" evidence="9">
    <location>
        <begin position="164"/>
        <end position="187"/>
    </location>
</feature>
<keyword evidence="5" id="KW-0573">Peptidoglycan synthesis</keyword>
<feature type="transmembrane region" description="Helical" evidence="9">
    <location>
        <begin position="199"/>
        <end position="220"/>
    </location>
</feature>
<dbReference type="NCBIfam" id="TIGR01695">
    <property type="entry name" value="murJ_mviN"/>
    <property type="match status" value="1"/>
</dbReference>
<evidence type="ECO:0000256" key="4">
    <source>
        <dbReference type="ARBA" id="ARBA00022960"/>
    </source>
</evidence>
<sequence length="591" mass="60710">MNTSSTSSETGPGDASGPAAGTASAPGTGPAPGTAPAAAPVRRSGAASSAIMASGTLVSRVLGFVKAVLITVAVGSVTTVADVFELANTLPNLIYVLVAGGIFNAVLVPQIIKASRNAEDQGADYISRLLTLAVLALLGVAAVVVVLAGPIIRLMGTDWDDGMLALGTTFALFTFPQLFFYGLYTVVGQVLNAKGAFGAYMWAPVLNNVVAIAGLLVFVQQFGAYQQDPHTLENWTAGKTLWLAGTATLGVVLQALILFLPLRRLGLGLRPRFGWRGIGLSTAARLGGWTLATGVIANLAFLVLTKVAAIPTGYRPEHLAMDPPQQIAGVTALNQASMLYSLPHGVIGLSIATVLFNRMAAAATEGDRAGMVSSLSSSLRITGVATVFAAVALVVYAGPLGMLFSGGVPSAGAVVGQVVAVIAIGAPFMSTSFMLGRAFYAQEDARTPFLVQIGVAVFTVACAAAIWAFVAPKHMIFAVAGCYAAQNVLSTLLYHRVLVRRVGDYDVARVLDSHARILAAALLAGAAGAVVLHLLGGYDPAGFAWGSQLTAVVVLAVGGTAMGAVYLVALRLCRVEELGSLLRPVLARLGR</sequence>